<dbReference type="Proteomes" id="UP000432350">
    <property type="component" value="Unassembled WGS sequence"/>
</dbReference>
<evidence type="ECO:0000313" key="1">
    <source>
        <dbReference type="EMBL" id="VXC77423.1"/>
    </source>
</evidence>
<gene>
    <name evidence="1" type="ORF">SPHINGO8BC_20066</name>
</gene>
<name>A0A654BBY4_SPHMU</name>
<sequence>MEAGTRFRGKCAYESKGLGRYFCTNKKTFMILHALIAAKS</sequence>
<dbReference type="AlphaFoldDB" id="A0A654BBY4"/>
<dbReference type="EMBL" id="CABWMV010000012">
    <property type="protein sequence ID" value="VXC77423.1"/>
    <property type="molecule type" value="Genomic_DNA"/>
</dbReference>
<organism evidence="1 2">
    <name type="scientific">Sphingobacterium multivorum</name>
    <dbReference type="NCBI Taxonomy" id="28454"/>
    <lineage>
        <taxon>Bacteria</taxon>
        <taxon>Pseudomonadati</taxon>
        <taxon>Bacteroidota</taxon>
        <taxon>Sphingobacteriia</taxon>
        <taxon>Sphingobacteriales</taxon>
        <taxon>Sphingobacteriaceae</taxon>
        <taxon>Sphingobacterium</taxon>
    </lineage>
</organism>
<reference evidence="1 2" key="1">
    <citation type="submission" date="2019-10" db="EMBL/GenBank/DDBJ databases">
        <authorList>
            <person name="Karimi E."/>
        </authorList>
    </citation>
    <scope>NUCLEOTIDE SEQUENCE [LARGE SCALE GENOMIC DNA]</scope>
    <source>
        <strain evidence="1">Sphingobacterium sp. 8BC</strain>
    </source>
</reference>
<protein>
    <submittedName>
        <fullName evidence="1">Uncharacterized protein</fullName>
    </submittedName>
</protein>
<proteinExistence type="predicted"/>
<accession>A0A654BBY4</accession>
<evidence type="ECO:0000313" key="2">
    <source>
        <dbReference type="Proteomes" id="UP000432350"/>
    </source>
</evidence>